<feature type="region of interest" description="Disordered" evidence="1">
    <location>
        <begin position="596"/>
        <end position="632"/>
    </location>
</feature>
<evidence type="ECO:0000313" key="2">
    <source>
        <dbReference type="EMBL" id="KAK3167638.1"/>
    </source>
</evidence>
<dbReference type="Pfam" id="PF11917">
    <property type="entry name" value="DUF3435"/>
    <property type="match status" value="1"/>
</dbReference>
<dbReference type="EMBL" id="JASNWA010000011">
    <property type="protein sequence ID" value="KAK3167638.1"/>
    <property type="molecule type" value="Genomic_DNA"/>
</dbReference>
<proteinExistence type="predicted"/>
<feature type="compositionally biased region" description="Basic and acidic residues" evidence="1">
    <location>
        <begin position="611"/>
        <end position="622"/>
    </location>
</feature>
<keyword evidence="3" id="KW-1185">Reference proteome</keyword>
<comment type="caution">
    <text evidence="2">The sequence shown here is derived from an EMBL/GenBank/DDBJ whole genome shotgun (WGS) entry which is preliminary data.</text>
</comment>
<dbReference type="AlphaFoldDB" id="A0AAE0DI03"/>
<protein>
    <submittedName>
        <fullName evidence="2">Uncharacterized protein</fullName>
    </submittedName>
</protein>
<name>A0AAE0DI03_9LECA</name>
<evidence type="ECO:0000256" key="1">
    <source>
        <dbReference type="SAM" id="MobiDB-lite"/>
    </source>
</evidence>
<dbReference type="PANTHER" id="PTHR37535:SF3">
    <property type="entry name" value="FLUG DOMAIN-CONTAINING PROTEIN"/>
    <property type="match status" value="1"/>
</dbReference>
<dbReference type="PANTHER" id="PTHR37535">
    <property type="entry name" value="FLUG DOMAIN PROTEIN"/>
    <property type="match status" value="1"/>
</dbReference>
<feature type="compositionally biased region" description="Basic residues" evidence="1">
    <location>
        <begin position="829"/>
        <end position="845"/>
    </location>
</feature>
<reference evidence="2" key="1">
    <citation type="submission" date="2022-11" db="EMBL/GenBank/DDBJ databases">
        <title>Chromosomal genome sequence assembly and mating type (MAT) locus characterization of the leprose asexual lichenized fungus Lepraria neglecta (Nyl.) Erichsen.</title>
        <authorList>
            <person name="Allen J.L."/>
            <person name="Pfeffer B."/>
        </authorList>
    </citation>
    <scope>NUCLEOTIDE SEQUENCE</scope>
    <source>
        <strain evidence="2">Allen 5258</strain>
    </source>
</reference>
<feature type="region of interest" description="Disordered" evidence="1">
    <location>
        <begin position="663"/>
        <end position="724"/>
    </location>
</feature>
<feature type="compositionally biased region" description="Basic and acidic residues" evidence="1">
    <location>
        <begin position="715"/>
        <end position="724"/>
    </location>
</feature>
<sequence>MAAEVGYNRERWVFAVEKPEQDTGEALFGDDAAVDVSYTVRSRSLREGLPPLDLVTIKDFLRFIISTSQGIIDGQKKVTVDSMKTFTEWFFTGFTRVTGNCVDKEDRSAVYDWIRDTLTKDGLVVNKKKPKYLFGQKELVQFTITFWTVDDTQFIHPRNKVQIPFIIAVFCWTGARISAFFPEKENKDKGGLRYRDIDLVLKRIPSGGWKAIYRIDQRWVKNNRDPENTTYSASTSQHSKLLYDDTQYLLALAIADNAIKGIDSFKDLWQLQIPPGEDELIVPWNDSVETLPILRNATKQRGVTEDPLLKSTFDSIVKSVLNLSGYFGNATVHAIRRYLAKMLDERYTEVQRSQHITQKDPRVYGSSYVANTSSCCGKTAFHKEPAQHDHVDYFQSFAKFREKGLPTKLPAEKEDAIRRDPQLLEFESEVYRLKKRNGTASQIKAAENKVRNYRASLTKKILQQYKLEWVRQRRDWKITTCGKERPDDEKQTDLLEILSRVMPERHRLTKMIVLDEVVSEEERRQAIEDLCTLASQDSTILYRPGEKPVEGICPVEGCGVEMMRPSFGYHMRDVHLFQMRLKLAIGEHTEPSWDPFVEWTPGTAGKKRQNKNRDEQEHELQPPKRIKYARKINRSIKTPPPLLIETTPNGICLTSSHLLSKADSTDTTAKDSLQDLPGLTYSEATSPPDTDELFMTGEFSREPPGELEWSTSLSETDKGKLPPPDKDALFSLYLRSRSLSCSSAKEIGDDCNSDTKSTLSHTMTIGDTRLSTNQGAHLVDPSDGSTASAKDIPINTKKPRITLRVGQAKPRIVLRLSQPKPTANQSQRTSRHIKRGVKGRRRGSH</sequence>
<feature type="region of interest" description="Disordered" evidence="1">
    <location>
        <begin position="812"/>
        <end position="845"/>
    </location>
</feature>
<dbReference type="Proteomes" id="UP001276659">
    <property type="component" value="Unassembled WGS sequence"/>
</dbReference>
<accession>A0AAE0DI03</accession>
<gene>
    <name evidence="2" type="ORF">OEA41_010765</name>
</gene>
<feature type="compositionally biased region" description="Polar residues" evidence="1">
    <location>
        <begin position="819"/>
        <end position="828"/>
    </location>
</feature>
<feature type="region of interest" description="Disordered" evidence="1">
    <location>
        <begin position="772"/>
        <end position="794"/>
    </location>
</feature>
<evidence type="ECO:0000313" key="3">
    <source>
        <dbReference type="Proteomes" id="UP001276659"/>
    </source>
</evidence>
<organism evidence="2 3">
    <name type="scientific">Lepraria neglecta</name>
    <dbReference type="NCBI Taxonomy" id="209136"/>
    <lineage>
        <taxon>Eukaryota</taxon>
        <taxon>Fungi</taxon>
        <taxon>Dikarya</taxon>
        <taxon>Ascomycota</taxon>
        <taxon>Pezizomycotina</taxon>
        <taxon>Lecanoromycetes</taxon>
        <taxon>OSLEUM clade</taxon>
        <taxon>Lecanoromycetidae</taxon>
        <taxon>Lecanorales</taxon>
        <taxon>Lecanorineae</taxon>
        <taxon>Stereocaulaceae</taxon>
        <taxon>Lepraria</taxon>
    </lineage>
</organism>
<dbReference type="InterPro" id="IPR021842">
    <property type="entry name" value="DUF3435"/>
</dbReference>